<evidence type="ECO:0000256" key="2">
    <source>
        <dbReference type="ARBA" id="ARBA00023125"/>
    </source>
</evidence>
<evidence type="ECO:0000256" key="3">
    <source>
        <dbReference type="ARBA" id="ARBA00023163"/>
    </source>
</evidence>
<keyword evidence="2" id="KW-0238">DNA-binding</keyword>
<dbReference type="SUPFAM" id="SSF46785">
    <property type="entry name" value="Winged helix' DNA-binding domain"/>
    <property type="match status" value="1"/>
</dbReference>
<gene>
    <name evidence="6" type="ORF">H9655_05000</name>
</gene>
<dbReference type="SUPFAM" id="SSF55781">
    <property type="entry name" value="GAF domain-like"/>
    <property type="match status" value="1"/>
</dbReference>
<dbReference type="InterPro" id="IPR005471">
    <property type="entry name" value="Tscrpt_reg_IclR_N"/>
</dbReference>
<dbReference type="PANTHER" id="PTHR30136">
    <property type="entry name" value="HELIX-TURN-HELIX TRANSCRIPTIONAL REGULATOR, ICLR FAMILY"/>
    <property type="match status" value="1"/>
</dbReference>
<proteinExistence type="predicted"/>
<evidence type="ECO:0000259" key="4">
    <source>
        <dbReference type="PROSITE" id="PS51077"/>
    </source>
</evidence>
<protein>
    <submittedName>
        <fullName evidence="6">IclR family transcriptional regulator</fullName>
    </submittedName>
</protein>
<feature type="domain" description="IclR-ED" evidence="5">
    <location>
        <begin position="72"/>
        <end position="248"/>
    </location>
</feature>
<evidence type="ECO:0000259" key="5">
    <source>
        <dbReference type="PROSITE" id="PS51078"/>
    </source>
</evidence>
<evidence type="ECO:0000256" key="1">
    <source>
        <dbReference type="ARBA" id="ARBA00023015"/>
    </source>
</evidence>
<dbReference type="Pfam" id="PF09339">
    <property type="entry name" value="HTH_IclR"/>
    <property type="match status" value="1"/>
</dbReference>
<dbReference type="PROSITE" id="PS51078">
    <property type="entry name" value="ICLR_ED"/>
    <property type="match status" value="1"/>
</dbReference>
<dbReference type="Gene3D" id="1.10.10.10">
    <property type="entry name" value="Winged helix-like DNA-binding domain superfamily/Winged helix DNA-binding domain"/>
    <property type="match status" value="1"/>
</dbReference>
<keyword evidence="7" id="KW-1185">Reference proteome</keyword>
<dbReference type="InterPro" id="IPR014757">
    <property type="entry name" value="Tscrpt_reg_IclR_C"/>
</dbReference>
<accession>A0ABR8QLH6</accession>
<evidence type="ECO:0000313" key="6">
    <source>
        <dbReference type="EMBL" id="MBD7936376.1"/>
    </source>
</evidence>
<dbReference type="InterPro" id="IPR036390">
    <property type="entry name" value="WH_DNA-bd_sf"/>
</dbReference>
<sequence length="253" mass="28251">MKTNETETVQSVERAIELLYCFTTRTPELSLNDIVKRTGLNRTTVFRLLSSLMKKELINKNAAMNTYRLGLPFIHFAQIVTENLDLRKMALPIMNELNEITKETISLNIIQGASRICIEKLEGKEDIRQFINLGIPYPLYKGASGKLLLAFSKDELIEEVIEGSGLTKNETAELKKDLLLFQEQGFAFSMDERIIGAFAISTPILNSQQQLIGGLSISGLSARLDNNKQLFIKAAIQSAEKLSAMMGYQKLGG</sequence>
<dbReference type="InterPro" id="IPR029016">
    <property type="entry name" value="GAF-like_dom_sf"/>
</dbReference>
<dbReference type="SMART" id="SM00346">
    <property type="entry name" value="HTH_ICLR"/>
    <property type="match status" value="1"/>
</dbReference>
<reference evidence="6 7" key="1">
    <citation type="submission" date="2020-08" db="EMBL/GenBank/DDBJ databases">
        <title>A Genomic Blueprint of the Chicken Gut Microbiome.</title>
        <authorList>
            <person name="Gilroy R."/>
            <person name="Ravi A."/>
            <person name="Getino M."/>
            <person name="Pursley I."/>
            <person name="Horton D.L."/>
            <person name="Alikhan N.-F."/>
            <person name="Baker D."/>
            <person name="Gharbi K."/>
            <person name="Hall N."/>
            <person name="Watson M."/>
            <person name="Adriaenssens E.M."/>
            <person name="Foster-Nyarko E."/>
            <person name="Jarju S."/>
            <person name="Secka A."/>
            <person name="Antonio M."/>
            <person name="Oren A."/>
            <person name="Chaudhuri R."/>
            <person name="La Ragione R.M."/>
            <person name="Hildebrand F."/>
            <person name="Pallen M.J."/>
        </authorList>
    </citation>
    <scope>NUCLEOTIDE SEQUENCE [LARGE SCALE GENOMIC DNA]</scope>
    <source>
        <strain evidence="6 7">Sa5YUA1</strain>
    </source>
</reference>
<evidence type="ECO:0000313" key="7">
    <source>
        <dbReference type="Proteomes" id="UP000657931"/>
    </source>
</evidence>
<keyword evidence="3" id="KW-0804">Transcription</keyword>
<dbReference type="PANTHER" id="PTHR30136:SF24">
    <property type="entry name" value="HTH-TYPE TRANSCRIPTIONAL REPRESSOR ALLR"/>
    <property type="match status" value="1"/>
</dbReference>
<dbReference type="PROSITE" id="PS51077">
    <property type="entry name" value="HTH_ICLR"/>
    <property type="match status" value="1"/>
</dbReference>
<dbReference type="RefSeq" id="WP_191811561.1">
    <property type="nucleotide sequence ID" value="NZ_JACSQT010000002.1"/>
</dbReference>
<comment type="caution">
    <text evidence="6">The sequence shown here is derived from an EMBL/GenBank/DDBJ whole genome shotgun (WGS) entry which is preliminary data.</text>
</comment>
<organism evidence="6 7">
    <name type="scientific">Cytobacillus stercorigallinarum</name>
    <dbReference type="NCBI Taxonomy" id="2762240"/>
    <lineage>
        <taxon>Bacteria</taxon>
        <taxon>Bacillati</taxon>
        <taxon>Bacillota</taxon>
        <taxon>Bacilli</taxon>
        <taxon>Bacillales</taxon>
        <taxon>Bacillaceae</taxon>
        <taxon>Cytobacillus</taxon>
    </lineage>
</organism>
<feature type="domain" description="HTH iclR-type" evidence="4">
    <location>
        <begin position="9"/>
        <end position="71"/>
    </location>
</feature>
<keyword evidence="1" id="KW-0805">Transcription regulation</keyword>
<dbReference type="Pfam" id="PF01614">
    <property type="entry name" value="IclR_C"/>
    <property type="match status" value="1"/>
</dbReference>
<dbReference type="EMBL" id="JACSQT010000002">
    <property type="protein sequence ID" value="MBD7936376.1"/>
    <property type="molecule type" value="Genomic_DNA"/>
</dbReference>
<dbReference type="Proteomes" id="UP000657931">
    <property type="component" value="Unassembled WGS sequence"/>
</dbReference>
<dbReference type="Gene3D" id="3.30.450.40">
    <property type="match status" value="1"/>
</dbReference>
<dbReference type="InterPro" id="IPR050707">
    <property type="entry name" value="HTH_MetabolicPath_Reg"/>
</dbReference>
<name>A0ABR8QLH6_9BACI</name>
<dbReference type="InterPro" id="IPR036388">
    <property type="entry name" value="WH-like_DNA-bd_sf"/>
</dbReference>